<comment type="caution">
    <text evidence="3">The sequence shown here is derived from an EMBL/GenBank/DDBJ whole genome shotgun (WGS) entry which is preliminary data.</text>
</comment>
<evidence type="ECO:0000256" key="1">
    <source>
        <dbReference type="SAM" id="Phobius"/>
    </source>
</evidence>
<keyword evidence="1" id="KW-0812">Transmembrane</keyword>
<dbReference type="RefSeq" id="WP_110019008.1">
    <property type="nucleotide sequence ID" value="NZ_QGTJ01000007.1"/>
</dbReference>
<dbReference type="AlphaFoldDB" id="A0A317MT70"/>
<dbReference type="Pfam" id="PF11127">
    <property type="entry name" value="YgaP-like_TM"/>
    <property type="match status" value="1"/>
</dbReference>
<accession>A0A317MT70</accession>
<dbReference type="OrthoDB" id="9804804at2"/>
<feature type="transmembrane region" description="Helical" evidence="1">
    <location>
        <begin position="12"/>
        <end position="35"/>
    </location>
</feature>
<dbReference type="InterPro" id="IPR021309">
    <property type="entry name" value="YgaP-like_TM"/>
</dbReference>
<protein>
    <recommendedName>
        <fullName evidence="2">Inner membrane protein YgaP-like transmembrane domain-containing protein</fullName>
    </recommendedName>
</protein>
<keyword evidence="1" id="KW-1133">Transmembrane helix</keyword>
<keyword evidence="1" id="KW-0472">Membrane</keyword>
<organism evidence="3 4">
    <name type="scientific">Plasticicumulans acidivorans</name>
    <dbReference type="NCBI Taxonomy" id="886464"/>
    <lineage>
        <taxon>Bacteria</taxon>
        <taxon>Pseudomonadati</taxon>
        <taxon>Pseudomonadota</taxon>
        <taxon>Gammaproteobacteria</taxon>
        <taxon>Candidatus Competibacteraceae</taxon>
        <taxon>Plasticicumulans</taxon>
    </lineage>
</organism>
<evidence type="ECO:0000313" key="3">
    <source>
        <dbReference type="EMBL" id="PWV60519.1"/>
    </source>
</evidence>
<feature type="domain" description="Inner membrane protein YgaP-like transmembrane" evidence="2">
    <location>
        <begin position="1"/>
        <end position="61"/>
    </location>
</feature>
<reference evidence="3 4" key="1">
    <citation type="submission" date="2018-05" db="EMBL/GenBank/DDBJ databases">
        <title>Genomic Encyclopedia of Type Strains, Phase IV (KMG-IV): sequencing the most valuable type-strain genomes for metagenomic binning, comparative biology and taxonomic classification.</title>
        <authorList>
            <person name="Goeker M."/>
        </authorList>
    </citation>
    <scope>NUCLEOTIDE SEQUENCE [LARGE SCALE GENOMIC DNA]</scope>
    <source>
        <strain evidence="3 4">DSM 23606</strain>
    </source>
</reference>
<dbReference type="Proteomes" id="UP000246569">
    <property type="component" value="Unassembled WGS sequence"/>
</dbReference>
<name>A0A317MT70_9GAMM</name>
<dbReference type="EMBL" id="QGTJ01000007">
    <property type="protein sequence ID" value="PWV60519.1"/>
    <property type="molecule type" value="Genomic_DNA"/>
</dbReference>
<keyword evidence="4" id="KW-1185">Reference proteome</keyword>
<gene>
    <name evidence="3" type="ORF">C7443_10793</name>
</gene>
<sequence length="68" mass="7266">MTKNVGQLDKILRIIVGLVLIGLTLAGQIGVWGWIGVLPIATGLMGWCPAYTLIGLKTCPTESKSEQK</sequence>
<evidence type="ECO:0000313" key="4">
    <source>
        <dbReference type="Proteomes" id="UP000246569"/>
    </source>
</evidence>
<evidence type="ECO:0000259" key="2">
    <source>
        <dbReference type="Pfam" id="PF11127"/>
    </source>
</evidence>
<proteinExistence type="predicted"/>